<keyword evidence="2" id="KW-0238">DNA-binding</keyword>
<dbReference type="InterPro" id="IPR023187">
    <property type="entry name" value="Tscrpt_reg_MarR-type_CS"/>
</dbReference>
<dbReference type="PROSITE" id="PS01117">
    <property type="entry name" value="HTH_MARR_1"/>
    <property type="match status" value="1"/>
</dbReference>
<feature type="domain" description="HTH marR-type" evidence="4">
    <location>
        <begin position="1"/>
        <end position="133"/>
    </location>
</feature>
<gene>
    <name evidence="5" type="ORF">SDC9_88122</name>
</gene>
<dbReference type="Pfam" id="PF01047">
    <property type="entry name" value="MarR"/>
    <property type="match status" value="1"/>
</dbReference>
<reference evidence="5" key="1">
    <citation type="submission" date="2019-08" db="EMBL/GenBank/DDBJ databases">
        <authorList>
            <person name="Kucharzyk K."/>
            <person name="Murdoch R.W."/>
            <person name="Higgins S."/>
            <person name="Loffler F."/>
        </authorList>
    </citation>
    <scope>NUCLEOTIDE SEQUENCE</scope>
</reference>
<dbReference type="CDD" id="cd00090">
    <property type="entry name" value="HTH_ARSR"/>
    <property type="match status" value="1"/>
</dbReference>
<comment type="caution">
    <text evidence="5">The sequence shown here is derived from an EMBL/GenBank/DDBJ whole genome shotgun (WGS) entry which is preliminary data.</text>
</comment>
<dbReference type="PROSITE" id="PS50995">
    <property type="entry name" value="HTH_MARR_2"/>
    <property type="match status" value="1"/>
</dbReference>
<dbReference type="PANTHER" id="PTHR42756:SF1">
    <property type="entry name" value="TRANSCRIPTIONAL REPRESSOR OF EMRAB OPERON"/>
    <property type="match status" value="1"/>
</dbReference>
<dbReference type="SUPFAM" id="SSF46785">
    <property type="entry name" value="Winged helix' DNA-binding domain"/>
    <property type="match status" value="1"/>
</dbReference>
<dbReference type="InterPro" id="IPR036390">
    <property type="entry name" value="WH_DNA-bd_sf"/>
</dbReference>
<evidence type="ECO:0000313" key="5">
    <source>
        <dbReference type="EMBL" id="MPM41467.1"/>
    </source>
</evidence>
<keyword evidence="3" id="KW-0804">Transcription</keyword>
<dbReference type="Gene3D" id="1.10.10.10">
    <property type="entry name" value="Winged helix-like DNA-binding domain superfamily/Winged helix DNA-binding domain"/>
    <property type="match status" value="1"/>
</dbReference>
<dbReference type="PANTHER" id="PTHR42756">
    <property type="entry name" value="TRANSCRIPTIONAL REGULATOR, MARR"/>
    <property type="match status" value="1"/>
</dbReference>
<evidence type="ECO:0000256" key="3">
    <source>
        <dbReference type="ARBA" id="ARBA00023163"/>
    </source>
</evidence>
<dbReference type="SMART" id="SM00347">
    <property type="entry name" value="HTH_MARR"/>
    <property type="match status" value="1"/>
</dbReference>
<dbReference type="AlphaFoldDB" id="A0A644ZL71"/>
<proteinExistence type="predicted"/>
<dbReference type="GO" id="GO:0003700">
    <property type="term" value="F:DNA-binding transcription factor activity"/>
    <property type="evidence" value="ECO:0007669"/>
    <property type="project" value="InterPro"/>
</dbReference>
<name>A0A644ZL71_9ZZZZ</name>
<dbReference type="InterPro" id="IPR000835">
    <property type="entry name" value="HTH_MarR-typ"/>
</dbReference>
<evidence type="ECO:0000256" key="1">
    <source>
        <dbReference type="ARBA" id="ARBA00023015"/>
    </source>
</evidence>
<accession>A0A644ZL71</accession>
<dbReference type="InterPro" id="IPR036388">
    <property type="entry name" value="WH-like_DNA-bd_sf"/>
</dbReference>
<dbReference type="InterPro" id="IPR011991">
    <property type="entry name" value="ArsR-like_HTH"/>
</dbReference>
<dbReference type="EMBL" id="VSSQ01009383">
    <property type="protein sequence ID" value="MPM41467.1"/>
    <property type="molecule type" value="Genomic_DNA"/>
</dbReference>
<evidence type="ECO:0000256" key="2">
    <source>
        <dbReference type="ARBA" id="ARBA00023125"/>
    </source>
</evidence>
<evidence type="ECO:0000259" key="4">
    <source>
        <dbReference type="PROSITE" id="PS50995"/>
    </source>
</evidence>
<dbReference type="GO" id="GO:0003677">
    <property type="term" value="F:DNA binding"/>
    <property type="evidence" value="ECO:0007669"/>
    <property type="project" value="UniProtKB-KW"/>
</dbReference>
<organism evidence="5">
    <name type="scientific">bioreactor metagenome</name>
    <dbReference type="NCBI Taxonomy" id="1076179"/>
    <lineage>
        <taxon>unclassified sequences</taxon>
        <taxon>metagenomes</taxon>
        <taxon>ecological metagenomes</taxon>
    </lineage>
</organism>
<protein>
    <recommendedName>
        <fullName evidence="4">HTH marR-type domain-containing protein</fullName>
    </recommendedName>
</protein>
<sequence>MIRIDKLLQESYSKFSKAKGHHYSPQGLTPQQISILMFLDQNGSMKVSDIASKLKMVDSNVSNICTRLEKAGFVKRDRLKDNQRIVIIELTGEAVSKMDEIKASVNELNLKVSKCVSQQDLEVICTGLGKLNTLLDLLLEESHEGTRQP</sequence>
<keyword evidence="1" id="KW-0805">Transcription regulation</keyword>